<feature type="region of interest" description="Disordered" evidence="1">
    <location>
        <begin position="1"/>
        <end position="40"/>
    </location>
</feature>
<sequence length="163" mass="18023">MKITKKEREYESWKAPRRQEVERRVVNPRKIPTHHKEDATRGGELRGFIMTVPSFRHKRGLKGSRGPKTHPESLHRICASIETCFYISSSSGSIGAPGSAVSKTPSEAQSFPSSTRINGPSSTRPLSDIGETDHPPGLEYGSDLNGTWDRRTTGAMSCLREAC</sequence>
<organism evidence="2 3">
    <name type="scientific">Brassica cretica</name>
    <name type="common">Mustard</name>
    <dbReference type="NCBI Taxonomy" id="69181"/>
    <lineage>
        <taxon>Eukaryota</taxon>
        <taxon>Viridiplantae</taxon>
        <taxon>Streptophyta</taxon>
        <taxon>Embryophyta</taxon>
        <taxon>Tracheophyta</taxon>
        <taxon>Spermatophyta</taxon>
        <taxon>Magnoliopsida</taxon>
        <taxon>eudicotyledons</taxon>
        <taxon>Gunneridae</taxon>
        <taxon>Pentapetalae</taxon>
        <taxon>rosids</taxon>
        <taxon>malvids</taxon>
        <taxon>Brassicales</taxon>
        <taxon>Brassicaceae</taxon>
        <taxon>Brassiceae</taxon>
        <taxon>Brassica</taxon>
    </lineage>
</organism>
<feature type="region of interest" description="Disordered" evidence="1">
    <location>
        <begin position="91"/>
        <end position="150"/>
    </location>
</feature>
<accession>A0ABQ7DTC8</accession>
<keyword evidence="3" id="KW-1185">Reference proteome</keyword>
<dbReference type="EMBL" id="QGKV02000649">
    <property type="protein sequence ID" value="KAF3580229.1"/>
    <property type="molecule type" value="Genomic_DNA"/>
</dbReference>
<name>A0ABQ7DTC8_BRACR</name>
<proteinExistence type="predicted"/>
<evidence type="ECO:0000313" key="3">
    <source>
        <dbReference type="Proteomes" id="UP000266723"/>
    </source>
</evidence>
<reference evidence="2 3" key="1">
    <citation type="journal article" date="2020" name="BMC Genomics">
        <title>Intraspecific diversification of the crop wild relative Brassica cretica Lam. using demographic model selection.</title>
        <authorList>
            <person name="Kioukis A."/>
            <person name="Michalopoulou V.A."/>
            <person name="Briers L."/>
            <person name="Pirintsos S."/>
            <person name="Studholme D.J."/>
            <person name="Pavlidis P."/>
            <person name="Sarris P.F."/>
        </authorList>
    </citation>
    <scope>NUCLEOTIDE SEQUENCE [LARGE SCALE GENOMIC DNA]</scope>
    <source>
        <strain evidence="3">cv. PFS-1207/04</strain>
    </source>
</reference>
<evidence type="ECO:0000256" key="1">
    <source>
        <dbReference type="SAM" id="MobiDB-lite"/>
    </source>
</evidence>
<comment type="caution">
    <text evidence="2">The sequence shown here is derived from an EMBL/GenBank/DDBJ whole genome shotgun (WGS) entry which is preliminary data.</text>
</comment>
<protein>
    <submittedName>
        <fullName evidence="2">Uncharacterized protein</fullName>
    </submittedName>
</protein>
<dbReference type="Proteomes" id="UP000266723">
    <property type="component" value="Unassembled WGS sequence"/>
</dbReference>
<feature type="compositionally biased region" description="Basic and acidic residues" evidence="1">
    <location>
        <begin position="1"/>
        <end position="25"/>
    </location>
</feature>
<feature type="compositionally biased region" description="Low complexity" evidence="1">
    <location>
        <begin position="91"/>
        <end position="102"/>
    </location>
</feature>
<gene>
    <name evidence="2" type="ORF">DY000_02030663</name>
</gene>
<feature type="compositionally biased region" description="Polar residues" evidence="1">
    <location>
        <begin position="103"/>
        <end position="125"/>
    </location>
</feature>
<evidence type="ECO:0000313" key="2">
    <source>
        <dbReference type="EMBL" id="KAF3580229.1"/>
    </source>
</evidence>